<proteinExistence type="predicted"/>
<evidence type="ECO:0000313" key="1">
    <source>
        <dbReference type="EMBL" id="MBD2754228.1"/>
    </source>
</evidence>
<organism evidence="1 2">
    <name type="scientific">Spirosoma validum</name>
    <dbReference type="NCBI Taxonomy" id="2771355"/>
    <lineage>
        <taxon>Bacteria</taxon>
        <taxon>Pseudomonadati</taxon>
        <taxon>Bacteroidota</taxon>
        <taxon>Cytophagia</taxon>
        <taxon>Cytophagales</taxon>
        <taxon>Cytophagaceae</taxon>
        <taxon>Spirosoma</taxon>
    </lineage>
</organism>
<dbReference type="Proteomes" id="UP000653797">
    <property type="component" value="Unassembled WGS sequence"/>
</dbReference>
<dbReference type="AlphaFoldDB" id="A0A927B2J1"/>
<sequence length="106" mass="12473">MEMQLLPWIEDDIVIEIIGKMISFQMRALHHITDAYRNAGLGENSQEVQANTDYKYHCQRISELQAEIQRIYNGENRSAVIEKAYNEYAPYVKGKYQAMRDERESL</sequence>
<accession>A0A927B2J1</accession>
<protein>
    <submittedName>
        <fullName evidence="1">Uncharacterized protein</fullName>
    </submittedName>
</protein>
<comment type="caution">
    <text evidence="1">The sequence shown here is derived from an EMBL/GenBank/DDBJ whole genome shotgun (WGS) entry which is preliminary data.</text>
</comment>
<dbReference type="RefSeq" id="WP_191039869.1">
    <property type="nucleotide sequence ID" value="NZ_JACXAA010000005.1"/>
</dbReference>
<reference evidence="1" key="1">
    <citation type="submission" date="2020-09" db="EMBL/GenBank/DDBJ databases">
        <authorList>
            <person name="Kim M.K."/>
        </authorList>
    </citation>
    <scope>NUCLEOTIDE SEQUENCE</scope>
    <source>
        <strain evidence="1">BT704</strain>
    </source>
</reference>
<gene>
    <name evidence="1" type="ORF">IC230_15070</name>
</gene>
<evidence type="ECO:0000313" key="2">
    <source>
        <dbReference type="Proteomes" id="UP000653797"/>
    </source>
</evidence>
<name>A0A927B2J1_9BACT</name>
<keyword evidence="2" id="KW-1185">Reference proteome</keyword>
<dbReference type="EMBL" id="JACXAA010000005">
    <property type="protein sequence ID" value="MBD2754228.1"/>
    <property type="molecule type" value="Genomic_DNA"/>
</dbReference>